<name>A0ABQ9HX64_9NEOP</name>
<dbReference type="EMBL" id="JARBHB010000003">
    <property type="protein sequence ID" value="KAJ8888963.1"/>
    <property type="molecule type" value="Genomic_DNA"/>
</dbReference>
<dbReference type="Proteomes" id="UP001159363">
    <property type="component" value="Chromosome 3"/>
</dbReference>
<organism evidence="1 2">
    <name type="scientific">Dryococelus australis</name>
    <dbReference type="NCBI Taxonomy" id="614101"/>
    <lineage>
        <taxon>Eukaryota</taxon>
        <taxon>Metazoa</taxon>
        <taxon>Ecdysozoa</taxon>
        <taxon>Arthropoda</taxon>
        <taxon>Hexapoda</taxon>
        <taxon>Insecta</taxon>
        <taxon>Pterygota</taxon>
        <taxon>Neoptera</taxon>
        <taxon>Polyneoptera</taxon>
        <taxon>Phasmatodea</taxon>
        <taxon>Verophasmatodea</taxon>
        <taxon>Anareolatae</taxon>
        <taxon>Phasmatidae</taxon>
        <taxon>Eurycanthinae</taxon>
        <taxon>Dryococelus</taxon>
    </lineage>
</organism>
<comment type="caution">
    <text evidence="1">The sequence shown here is derived from an EMBL/GenBank/DDBJ whole genome shotgun (WGS) entry which is preliminary data.</text>
</comment>
<accession>A0ABQ9HX64</accession>
<proteinExistence type="predicted"/>
<protein>
    <submittedName>
        <fullName evidence="1">Uncharacterized protein</fullName>
    </submittedName>
</protein>
<keyword evidence="2" id="KW-1185">Reference proteome</keyword>
<gene>
    <name evidence="1" type="ORF">PR048_008457</name>
</gene>
<reference evidence="1 2" key="1">
    <citation type="submission" date="2023-02" db="EMBL/GenBank/DDBJ databases">
        <title>LHISI_Scaffold_Assembly.</title>
        <authorList>
            <person name="Stuart O.P."/>
            <person name="Cleave R."/>
            <person name="Magrath M.J.L."/>
            <person name="Mikheyev A.S."/>
        </authorList>
    </citation>
    <scope>NUCLEOTIDE SEQUENCE [LARGE SCALE GENOMIC DNA]</scope>
    <source>
        <strain evidence="1">Daus_M_001</strain>
        <tissue evidence="1">Leg muscle</tissue>
    </source>
</reference>
<sequence>MPPKEDQEVTKLKKELEDITSKIKASGWCSLISRESITRFIRVWKKRSAESSSKFVTTSYGFSAVHKVLPGLGGASYSTSTEQVSRLL</sequence>
<evidence type="ECO:0000313" key="2">
    <source>
        <dbReference type="Proteomes" id="UP001159363"/>
    </source>
</evidence>
<evidence type="ECO:0000313" key="1">
    <source>
        <dbReference type="EMBL" id="KAJ8888963.1"/>
    </source>
</evidence>